<dbReference type="InterPro" id="IPR041698">
    <property type="entry name" value="Methyltransf_25"/>
</dbReference>
<dbReference type="EMBL" id="BOPB01000030">
    <property type="protein sequence ID" value="GIJ24147.1"/>
    <property type="molecule type" value="Genomic_DNA"/>
</dbReference>
<dbReference type="Pfam" id="PF13649">
    <property type="entry name" value="Methyltransf_25"/>
    <property type="match status" value="1"/>
</dbReference>
<sequence>MTGQPHPTDAQQYLPGMGKHWLLPLYDPFSRLAGIGRIHGHLMDRANLRSGQRILEIGCGTGNLLTALGRRLRDIDALGIDPDPAALRRARRKATRRGLPIRYEQAFAGALPLPDGSVDRVLSAFMLHHLDDDERTRALREVRRVLRHGGELHVLDIDGTPSGRGGGMAHRNARVAASLPERVLAALVDAGLRGVARNGGGKAWFGRFAFYRAEAP</sequence>
<dbReference type="Proteomes" id="UP000643165">
    <property type="component" value="Unassembled WGS sequence"/>
</dbReference>
<proteinExistence type="predicted"/>
<dbReference type="CDD" id="cd02440">
    <property type="entry name" value="AdoMet_MTases"/>
    <property type="match status" value="1"/>
</dbReference>
<comment type="caution">
    <text evidence="2">The sequence shown here is derived from an EMBL/GenBank/DDBJ whole genome shotgun (WGS) entry which is preliminary data.</text>
</comment>
<feature type="domain" description="Methyltransferase" evidence="1">
    <location>
        <begin position="54"/>
        <end position="150"/>
    </location>
</feature>
<dbReference type="InterPro" id="IPR050508">
    <property type="entry name" value="Methyltransf_Superfamily"/>
</dbReference>
<keyword evidence="3" id="KW-1185">Reference proteome</keyword>
<protein>
    <recommendedName>
        <fullName evidence="1">Methyltransferase domain-containing protein</fullName>
    </recommendedName>
</protein>
<dbReference type="SUPFAM" id="SSF53335">
    <property type="entry name" value="S-adenosyl-L-methionine-dependent methyltransferases"/>
    <property type="match status" value="1"/>
</dbReference>
<accession>A0ABQ4J1T4</accession>
<gene>
    <name evidence="2" type="ORF">Vlu01_47710</name>
</gene>
<dbReference type="Gene3D" id="3.40.50.150">
    <property type="entry name" value="Vaccinia Virus protein VP39"/>
    <property type="match status" value="1"/>
</dbReference>
<evidence type="ECO:0000313" key="2">
    <source>
        <dbReference type="EMBL" id="GIJ24147.1"/>
    </source>
</evidence>
<dbReference type="PANTHER" id="PTHR42912:SF93">
    <property type="entry name" value="N6-ADENOSINE-METHYLTRANSFERASE TMT1A"/>
    <property type="match status" value="1"/>
</dbReference>
<organism evidence="2 3">
    <name type="scientific">Micromonospora lutea</name>
    <dbReference type="NCBI Taxonomy" id="419825"/>
    <lineage>
        <taxon>Bacteria</taxon>
        <taxon>Bacillati</taxon>
        <taxon>Actinomycetota</taxon>
        <taxon>Actinomycetes</taxon>
        <taxon>Micromonosporales</taxon>
        <taxon>Micromonosporaceae</taxon>
        <taxon>Micromonospora</taxon>
    </lineage>
</organism>
<name>A0ABQ4J1T4_9ACTN</name>
<dbReference type="RefSeq" id="WP_204003466.1">
    <property type="nucleotide sequence ID" value="NZ_BOPB01000030.1"/>
</dbReference>
<reference evidence="2 3" key="1">
    <citation type="submission" date="2021-01" db="EMBL/GenBank/DDBJ databases">
        <title>Whole genome shotgun sequence of Verrucosispora lutea NBRC 106530.</title>
        <authorList>
            <person name="Komaki H."/>
            <person name="Tamura T."/>
        </authorList>
    </citation>
    <scope>NUCLEOTIDE SEQUENCE [LARGE SCALE GENOMIC DNA]</scope>
    <source>
        <strain evidence="2 3">NBRC 106530</strain>
    </source>
</reference>
<dbReference type="InterPro" id="IPR029063">
    <property type="entry name" value="SAM-dependent_MTases_sf"/>
</dbReference>
<evidence type="ECO:0000313" key="3">
    <source>
        <dbReference type="Proteomes" id="UP000643165"/>
    </source>
</evidence>
<dbReference type="PANTHER" id="PTHR42912">
    <property type="entry name" value="METHYLTRANSFERASE"/>
    <property type="match status" value="1"/>
</dbReference>
<evidence type="ECO:0000259" key="1">
    <source>
        <dbReference type="Pfam" id="PF13649"/>
    </source>
</evidence>